<proteinExistence type="predicted"/>
<name>A0ACC3BR79_PYRYE</name>
<dbReference type="EMBL" id="CM020618">
    <property type="protein sequence ID" value="KAK1860455.1"/>
    <property type="molecule type" value="Genomic_DNA"/>
</dbReference>
<protein>
    <submittedName>
        <fullName evidence="1">Uncharacterized protein</fullName>
    </submittedName>
</protein>
<gene>
    <name evidence="1" type="ORF">I4F81_003044</name>
</gene>
<accession>A0ACC3BR79</accession>
<comment type="caution">
    <text evidence="1">The sequence shown here is derived from an EMBL/GenBank/DDBJ whole genome shotgun (WGS) entry which is preliminary data.</text>
</comment>
<reference evidence="1" key="1">
    <citation type="submission" date="2019-11" db="EMBL/GenBank/DDBJ databases">
        <title>Nori genome reveals adaptations in red seaweeds to the harsh intertidal environment.</title>
        <authorList>
            <person name="Wang D."/>
            <person name="Mao Y."/>
        </authorList>
    </citation>
    <scope>NUCLEOTIDE SEQUENCE</scope>
    <source>
        <tissue evidence="1">Gametophyte</tissue>
    </source>
</reference>
<sequence>MDEDTSSLPSIPRKRSRRPASRIVESSDDDGAGAAANIPQEATLRKEQVARLRRITHEKRRQEKRVATIERVLRGVTTKRKKAVQASEAAVADARETLAVNRPRRGAVRHLSSRSGGGTTLSFVAGDPLPPLVAGGLPRRPPPPACTRDPKTGKRVFATEA</sequence>
<keyword evidence="2" id="KW-1185">Reference proteome</keyword>
<evidence type="ECO:0000313" key="1">
    <source>
        <dbReference type="EMBL" id="KAK1860455.1"/>
    </source>
</evidence>
<evidence type="ECO:0000313" key="2">
    <source>
        <dbReference type="Proteomes" id="UP000798662"/>
    </source>
</evidence>
<organism evidence="1 2">
    <name type="scientific">Pyropia yezoensis</name>
    <name type="common">Susabi-nori</name>
    <name type="synonym">Porphyra yezoensis</name>
    <dbReference type="NCBI Taxonomy" id="2788"/>
    <lineage>
        <taxon>Eukaryota</taxon>
        <taxon>Rhodophyta</taxon>
        <taxon>Bangiophyceae</taxon>
        <taxon>Bangiales</taxon>
        <taxon>Bangiaceae</taxon>
        <taxon>Pyropia</taxon>
    </lineage>
</organism>
<dbReference type="Proteomes" id="UP000798662">
    <property type="component" value="Chromosome 1"/>
</dbReference>